<dbReference type="EMBL" id="HACA01029889">
    <property type="protein sequence ID" value="CDW47250.1"/>
    <property type="molecule type" value="Transcribed_RNA"/>
</dbReference>
<accession>A0A0K2VA91</accession>
<proteinExistence type="predicted"/>
<sequence>MLCSDNFIANFPCSLDNLTTHFCNIP</sequence>
<dbReference type="AlphaFoldDB" id="A0A0K2VA91"/>
<protein>
    <submittedName>
        <fullName evidence="1">Uncharacterized protein</fullName>
    </submittedName>
</protein>
<organism evidence="1">
    <name type="scientific">Lepeophtheirus salmonis</name>
    <name type="common">Salmon louse</name>
    <name type="synonym">Caligus salmonis</name>
    <dbReference type="NCBI Taxonomy" id="72036"/>
    <lineage>
        <taxon>Eukaryota</taxon>
        <taxon>Metazoa</taxon>
        <taxon>Ecdysozoa</taxon>
        <taxon>Arthropoda</taxon>
        <taxon>Crustacea</taxon>
        <taxon>Multicrustacea</taxon>
        <taxon>Hexanauplia</taxon>
        <taxon>Copepoda</taxon>
        <taxon>Siphonostomatoida</taxon>
        <taxon>Caligidae</taxon>
        <taxon>Lepeophtheirus</taxon>
    </lineage>
</organism>
<name>A0A0K2VA91_LEPSM</name>
<reference evidence="1" key="1">
    <citation type="submission" date="2014-05" db="EMBL/GenBank/DDBJ databases">
        <authorList>
            <person name="Chronopoulou M."/>
        </authorList>
    </citation>
    <scope>NUCLEOTIDE SEQUENCE</scope>
    <source>
        <tissue evidence="1">Whole organism</tissue>
    </source>
</reference>
<evidence type="ECO:0000313" key="1">
    <source>
        <dbReference type="EMBL" id="CDW47250.1"/>
    </source>
</evidence>